<dbReference type="RefSeq" id="WP_273844145.1">
    <property type="nucleotide sequence ID" value="NZ_JAQQWT010000008.1"/>
</dbReference>
<proteinExistence type="predicted"/>
<dbReference type="Pfam" id="PF03682">
    <property type="entry name" value="UPF0158"/>
    <property type="match status" value="1"/>
</dbReference>
<evidence type="ECO:0000313" key="2">
    <source>
        <dbReference type="Proteomes" id="UP001589833"/>
    </source>
</evidence>
<protein>
    <submittedName>
        <fullName evidence="1">UPF0158 family protein</fullName>
    </submittedName>
</protein>
<sequence>MQVKLEHILDGIEMQSEESHAYLNLETGEIVYVSREALVIAEDGEEFEHLLEWQQDEVKQAYDIVESTGKYVSLPTSFDIDEYDMMERFCYSLSDHKKQDILLHSIKGKGAFRRFKDHVNRLGMKEQWYDYRDQKYKEIAKEFCQSKNIDYIE</sequence>
<comment type="caution">
    <text evidence="1">The sequence shown here is derived from an EMBL/GenBank/DDBJ whole genome shotgun (WGS) entry which is preliminary data.</text>
</comment>
<organism evidence="1 2">
    <name type="scientific">Halalkalibacter alkalisediminis</name>
    <dbReference type="NCBI Taxonomy" id="935616"/>
    <lineage>
        <taxon>Bacteria</taxon>
        <taxon>Bacillati</taxon>
        <taxon>Bacillota</taxon>
        <taxon>Bacilli</taxon>
        <taxon>Bacillales</taxon>
        <taxon>Bacillaceae</taxon>
        <taxon>Halalkalibacter</taxon>
    </lineage>
</organism>
<gene>
    <name evidence="1" type="ORF">ACFFH4_16670</name>
</gene>
<reference evidence="1 2" key="1">
    <citation type="submission" date="2024-09" db="EMBL/GenBank/DDBJ databases">
        <authorList>
            <person name="Sun Q."/>
            <person name="Mori K."/>
        </authorList>
    </citation>
    <scope>NUCLEOTIDE SEQUENCE [LARGE SCALE GENOMIC DNA]</scope>
    <source>
        <strain evidence="1 2">NCAIM B.02301</strain>
    </source>
</reference>
<evidence type="ECO:0000313" key="1">
    <source>
        <dbReference type="EMBL" id="MFC0560623.1"/>
    </source>
</evidence>
<dbReference type="InterPro" id="IPR005361">
    <property type="entry name" value="UPF0158"/>
</dbReference>
<dbReference type="Proteomes" id="UP001589833">
    <property type="component" value="Unassembled WGS sequence"/>
</dbReference>
<keyword evidence="2" id="KW-1185">Reference proteome</keyword>
<dbReference type="EMBL" id="JBHLTR010000031">
    <property type="protein sequence ID" value="MFC0560623.1"/>
    <property type="molecule type" value="Genomic_DNA"/>
</dbReference>
<name>A0ABV6NIN9_9BACI</name>
<accession>A0ABV6NIN9</accession>